<evidence type="ECO:0000256" key="1">
    <source>
        <dbReference type="SAM" id="MobiDB-lite"/>
    </source>
</evidence>
<accession>A0A3E0WIG1</accession>
<keyword evidence="3" id="KW-1185">Reference proteome</keyword>
<protein>
    <recommendedName>
        <fullName evidence="4">Hemerythrin-like domain-containing protein</fullName>
    </recommendedName>
</protein>
<sequence>MNFFTRARRVDQQDTQPAKSASSASSNIHSNYGYDPHLVPKLREDHAQLVRLFTELGSQLEHGQDPTRLVREEIQPIFAGHLLLERYFYDSLEDVADDLVTDDPEVWRNFRDSMKAIARAVNRYLAEVTVGRLRGQEALDKHEQIMAALGKRISDEEERLYLIYERVLGGRAAVTAPREVRARALRVVS</sequence>
<feature type="region of interest" description="Disordered" evidence="1">
    <location>
        <begin position="1"/>
        <end position="32"/>
    </location>
</feature>
<comment type="caution">
    <text evidence="2">The sequence shown here is derived from an EMBL/GenBank/DDBJ whole genome shotgun (WGS) entry which is preliminary data.</text>
</comment>
<dbReference type="EMBL" id="NFZW01000026">
    <property type="protein sequence ID" value="RFA32714.1"/>
    <property type="molecule type" value="Genomic_DNA"/>
</dbReference>
<dbReference type="AlphaFoldDB" id="A0A3E0WIG1"/>
<dbReference type="Proteomes" id="UP000256763">
    <property type="component" value="Unassembled WGS sequence"/>
</dbReference>
<gene>
    <name evidence="2" type="ORF">CAL65_19125</name>
</gene>
<reference evidence="3" key="1">
    <citation type="submission" date="2017-05" db="EMBL/GenBank/DDBJ databases">
        <authorList>
            <person name="Sharma S."/>
            <person name="Sidhu C."/>
            <person name="Pinnaka A.K."/>
        </authorList>
    </citation>
    <scope>NUCLEOTIDE SEQUENCE [LARGE SCALE GENOMIC DNA]</scope>
    <source>
        <strain evidence="3">AK93</strain>
    </source>
</reference>
<evidence type="ECO:0000313" key="2">
    <source>
        <dbReference type="EMBL" id="RFA32714.1"/>
    </source>
</evidence>
<evidence type="ECO:0008006" key="4">
    <source>
        <dbReference type="Google" id="ProtNLM"/>
    </source>
</evidence>
<evidence type="ECO:0000313" key="3">
    <source>
        <dbReference type="Proteomes" id="UP000256763"/>
    </source>
</evidence>
<name>A0A3E0WIG1_9GAMM</name>
<organism evidence="2 3">
    <name type="scientific">Alkalilimnicola ehrlichii</name>
    <dbReference type="NCBI Taxonomy" id="351052"/>
    <lineage>
        <taxon>Bacteria</taxon>
        <taxon>Pseudomonadati</taxon>
        <taxon>Pseudomonadota</taxon>
        <taxon>Gammaproteobacteria</taxon>
        <taxon>Chromatiales</taxon>
        <taxon>Ectothiorhodospiraceae</taxon>
        <taxon>Alkalilimnicola</taxon>
    </lineage>
</organism>
<proteinExistence type="predicted"/>